<sequence length="265" mass="31013">MKDREKKLSDGKYNRHSKREVDKNKKIDKKQLQNGEKLIKKHKKEKINDDGGKFHGSMQKIDNLNMSLSQNLNINQGLPIKMPTDNNRSNITNNLTKNMNNQVIMKRKSEREYQDKHTRSPNLPSNRQTLNIKNDSLEKKEIQSSDDNDNKEIKIKRTPRDYGIGEYSSIKIQTKCVNGRLFHDVNIQTFDQRKKQFKSSQNLDVPIYGRSTYNPITRNNVNQNYSQLLKAKVSKNLQLNKKDIVLAKIHHLKRAVDKINNHCIH</sequence>
<feature type="compositionally biased region" description="Basic and acidic residues" evidence="1">
    <location>
        <begin position="1"/>
        <end position="31"/>
    </location>
</feature>
<evidence type="ECO:0000256" key="1">
    <source>
        <dbReference type="SAM" id="MobiDB-lite"/>
    </source>
</evidence>
<feature type="compositionally biased region" description="Polar residues" evidence="1">
    <location>
        <begin position="120"/>
        <end position="134"/>
    </location>
</feature>
<protein>
    <submittedName>
        <fullName evidence="3">Mago-bind domain-containing protein</fullName>
    </submittedName>
</protein>
<proteinExistence type="predicted"/>
<organism evidence="3">
    <name type="scientific">Strongyloides stercoralis</name>
    <name type="common">Threadworm</name>
    <dbReference type="NCBI Taxonomy" id="6248"/>
    <lineage>
        <taxon>Eukaryota</taxon>
        <taxon>Metazoa</taxon>
        <taxon>Ecdysozoa</taxon>
        <taxon>Nematoda</taxon>
        <taxon>Chromadorea</taxon>
        <taxon>Rhabditida</taxon>
        <taxon>Tylenchina</taxon>
        <taxon>Panagrolaimomorpha</taxon>
        <taxon>Strongyloidoidea</taxon>
        <taxon>Strongyloididae</taxon>
        <taxon>Strongyloides</taxon>
    </lineage>
</organism>
<dbReference type="Proteomes" id="UP000035681">
    <property type="component" value="Unplaced"/>
</dbReference>
<evidence type="ECO:0000313" key="3">
    <source>
        <dbReference type="WBParaSite" id="SSTP_0000839500.1"/>
    </source>
</evidence>
<name>A0A0K0EFY8_STRER</name>
<feature type="region of interest" description="Disordered" evidence="1">
    <location>
        <begin position="1"/>
        <end position="33"/>
    </location>
</feature>
<evidence type="ECO:0000313" key="2">
    <source>
        <dbReference type="Proteomes" id="UP000035681"/>
    </source>
</evidence>
<dbReference type="WBParaSite" id="SSTP_0000839500.1">
    <property type="protein sequence ID" value="SSTP_0000839500.1"/>
    <property type="gene ID" value="SSTP_0000839500"/>
</dbReference>
<keyword evidence="2" id="KW-1185">Reference proteome</keyword>
<feature type="region of interest" description="Disordered" evidence="1">
    <location>
        <begin position="109"/>
        <end position="154"/>
    </location>
</feature>
<dbReference type="AlphaFoldDB" id="A0A0K0EFY8"/>
<accession>A0A0K0EFY8</accession>
<feature type="compositionally biased region" description="Basic and acidic residues" evidence="1">
    <location>
        <begin position="135"/>
        <end position="154"/>
    </location>
</feature>
<reference evidence="3" key="1">
    <citation type="submission" date="2015-08" db="UniProtKB">
        <authorList>
            <consortium name="WormBaseParasite"/>
        </authorList>
    </citation>
    <scope>IDENTIFICATION</scope>
</reference>
<feature type="compositionally biased region" description="Basic and acidic residues" evidence="1">
    <location>
        <begin position="109"/>
        <end position="118"/>
    </location>
</feature>
<dbReference type="WBParaSite" id="TCONS_00003508.p1">
    <property type="protein sequence ID" value="TCONS_00003508.p1"/>
    <property type="gene ID" value="XLOC_003253"/>
</dbReference>